<proteinExistence type="predicted"/>
<dbReference type="GeneID" id="57397543"/>
<organism evidence="1 2">
    <name type="scientific">Metapseudomonas otitidis</name>
    <dbReference type="NCBI Taxonomy" id="319939"/>
    <lineage>
        <taxon>Bacteria</taxon>
        <taxon>Pseudomonadati</taxon>
        <taxon>Pseudomonadota</taxon>
        <taxon>Gammaproteobacteria</taxon>
        <taxon>Pseudomonadales</taxon>
        <taxon>Pseudomonadaceae</taxon>
        <taxon>Metapseudomonas</taxon>
    </lineage>
</organism>
<dbReference type="Proteomes" id="UP000501237">
    <property type="component" value="Chromosome"/>
</dbReference>
<evidence type="ECO:0000313" key="2">
    <source>
        <dbReference type="Proteomes" id="UP000501237"/>
    </source>
</evidence>
<dbReference type="RefSeq" id="WP_172433341.1">
    <property type="nucleotide sequence ID" value="NZ_AP022642.1"/>
</dbReference>
<accession>A0A679GNU0</accession>
<dbReference type="EMBL" id="AP022642">
    <property type="protein sequence ID" value="BCA28347.1"/>
    <property type="molecule type" value="Genomic_DNA"/>
</dbReference>
<dbReference type="KEGG" id="poj:PtoMrB4_23240"/>
<evidence type="ECO:0000313" key="1">
    <source>
        <dbReference type="EMBL" id="BCA28347.1"/>
    </source>
</evidence>
<sequence>MTLSKPRQNCSRDQVLIAHAQEQIARTSRSTDDFAHALNTLLLQALGDQAEARKVPNLADTSIGAAEYMKATSAWLKRVQRWLAAEVDFPAWLEEAWVEALEPEYRERCLQELASRYGLLAVRELGGEACPVTAFGQLVTRMGSTVEACGQVLADGRIDANDVPLLPAMIDTLRAAESRCSELRRAAECVLASQQPALRAVP</sequence>
<reference evidence="1 2" key="1">
    <citation type="journal article" date="2020" name="Microbiol. Resour. Announc.">
        <title>Complete genome sequence of Pseudomonas otitidis strain MrB4, isolated from Lake Biwa in Japan.</title>
        <authorList>
            <person name="Miyazaki K."/>
            <person name="Hase E."/>
            <person name="Maruya T."/>
        </authorList>
    </citation>
    <scope>NUCLEOTIDE SEQUENCE [LARGE SCALE GENOMIC DNA]</scope>
    <source>
        <strain evidence="1 2">MrB4</strain>
    </source>
</reference>
<dbReference type="AlphaFoldDB" id="A0A679GNU0"/>
<protein>
    <submittedName>
        <fullName evidence="1">Uncharacterized protein</fullName>
    </submittedName>
</protein>
<name>A0A679GNU0_9GAMM</name>
<gene>
    <name evidence="1" type="ORF">PtoMrB4_23240</name>
</gene>